<dbReference type="OrthoDB" id="6400925at2"/>
<comment type="caution">
    <text evidence="1">The sequence shown here is derived from an EMBL/GenBank/DDBJ whole genome shotgun (WGS) entry which is preliminary data.</text>
</comment>
<evidence type="ECO:0000313" key="1">
    <source>
        <dbReference type="EMBL" id="TCJ84672.1"/>
    </source>
</evidence>
<name>A0A4R1EXB8_9GAMM</name>
<organism evidence="1 2">
    <name type="scientific">Cocleimonas flava</name>
    <dbReference type="NCBI Taxonomy" id="634765"/>
    <lineage>
        <taxon>Bacteria</taxon>
        <taxon>Pseudomonadati</taxon>
        <taxon>Pseudomonadota</taxon>
        <taxon>Gammaproteobacteria</taxon>
        <taxon>Thiotrichales</taxon>
        <taxon>Thiotrichaceae</taxon>
        <taxon>Cocleimonas</taxon>
    </lineage>
</organism>
<keyword evidence="2" id="KW-1185">Reference proteome</keyword>
<sequence>MNFLSMNVYINAWLDCSHPFISIHNKFDDDVLLHFNEDKVNQLFESGDLCIDDFQNTDSDHQLTVIAELLAIQSNERIKIQLAELQGGLKRRAPKAVTKFPNQIAIQTTKTSKQIIPISTLQAAAP</sequence>
<evidence type="ECO:0000313" key="2">
    <source>
        <dbReference type="Proteomes" id="UP000294887"/>
    </source>
</evidence>
<dbReference type="EMBL" id="SMFQ01000004">
    <property type="protein sequence ID" value="TCJ84672.1"/>
    <property type="molecule type" value="Genomic_DNA"/>
</dbReference>
<accession>A0A4R1EXB8</accession>
<gene>
    <name evidence="1" type="ORF">EV695_2631</name>
</gene>
<protein>
    <submittedName>
        <fullName evidence="1">Uncharacterized protein</fullName>
    </submittedName>
</protein>
<dbReference type="AlphaFoldDB" id="A0A4R1EXB8"/>
<proteinExistence type="predicted"/>
<dbReference type="Proteomes" id="UP000294887">
    <property type="component" value="Unassembled WGS sequence"/>
</dbReference>
<reference evidence="1 2" key="1">
    <citation type="submission" date="2019-03" db="EMBL/GenBank/DDBJ databases">
        <title>Genomic Encyclopedia of Type Strains, Phase IV (KMG-IV): sequencing the most valuable type-strain genomes for metagenomic binning, comparative biology and taxonomic classification.</title>
        <authorList>
            <person name="Goeker M."/>
        </authorList>
    </citation>
    <scope>NUCLEOTIDE SEQUENCE [LARGE SCALE GENOMIC DNA]</scope>
    <source>
        <strain evidence="1 2">DSM 24830</strain>
    </source>
</reference>
<dbReference type="RefSeq" id="WP_131906414.1">
    <property type="nucleotide sequence ID" value="NZ_BAAAFU010000006.1"/>
</dbReference>